<dbReference type="CDD" id="cd06442">
    <property type="entry name" value="DPM1_like"/>
    <property type="match status" value="1"/>
</dbReference>
<keyword evidence="13" id="KW-0460">Magnesium</keyword>
<evidence type="ECO:0000313" key="25">
    <source>
        <dbReference type="EMBL" id="WNZ21475.1"/>
    </source>
</evidence>
<dbReference type="GO" id="GO:0006506">
    <property type="term" value="P:GPI anchor biosynthetic process"/>
    <property type="evidence" value="ECO:0007669"/>
    <property type="project" value="TreeGrafter"/>
</dbReference>
<dbReference type="GO" id="GO:0006488">
    <property type="term" value="P:dolichol-linked oligosaccharide biosynthetic process"/>
    <property type="evidence" value="ECO:0007669"/>
    <property type="project" value="TreeGrafter"/>
</dbReference>
<comment type="cofactor">
    <cofactor evidence="1">
        <name>Ca(2+)</name>
        <dbReference type="ChEBI" id="CHEBI:29108"/>
    </cofactor>
</comment>
<proteinExistence type="inferred from homology"/>
<evidence type="ECO:0000256" key="8">
    <source>
        <dbReference type="ARBA" id="ARBA00012704"/>
    </source>
</evidence>
<dbReference type="Pfam" id="PF00535">
    <property type="entry name" value="Glycos_transf_2"/>
    <property type="match status" value="1"/>
</dbReference>
<feature type="transmembrane region" description="Helical" evidence="22">
    <location>
        <begin position="374"/>
        <end position="395"/>
    </location>
</feature>
<dbReference type="GO" id="GO:0046872">
    <property type="term" value="F:metal ion binding"/>
    <property type="evidence" value="ECO:0007669"/>
    <property type="project" value="UniProtKB-KW"/>
</dbReference>
<evidence type="ECO:0000256" key="9">
    <source>
        <dbReference type="ARBA" id="ARBA00022676"/>
    </source>
</evidence>
<evidence type="ECO:0000256" key="7">
    <source>
        <dbReference type="ARBA" id="ARBA00006739"/>
    </source>
</evidence>
<dbReference type="GO" id="GO:0035269">
    <property type="term" value="P:protein O-linked glycosylation via mannose"/>
    <property type="evidence" value="ECO:0007669"/>
    <property type="project" value="TreeGrafter"/>
</dbReference>
<evidence type="ECO:0000259" key="24">
    <source>
        <dbReference type="Pfam" id="PF04138"/>
    </source>
</evidence>
<name>A0AA96WAU0_9CYAN</name>
<evidence type="ECO:0000256" key="13">
    <source>
        <dbReference type="ARBA" id="ARBA00022842"/>
    </source>
</evidence>
<evidence type="ECO:0000256" key="1">
    <source>
        <dbReference type="ARBA" id="ARBA00001913"/>
    </source>
</evidence>
<feature type="transmembrane region" description="Helical" evidence="22">
    <location>
        <begin position="299"/>
        <end position="320"/>
    </location>
</feature>
<evidence type="ECO:0000256" key="14">
    <source>
        <dbReference type="ARBA" id="ARBA00022989"/>
    </source>
</evidence>
<dbReference type="SUPFAM" id="SSF53448">
    <property type="entry name" value="Nucleotide-diphospho-sugar transferases"/>
    <property type="match status" value="1"/>
</dbReference>
<evidence type="ECO:0000256" key="16">
    <source>
        <dbReference type="ARBA" id="ARBA00023211"/>
    </source>
</evidence>
<evidence type="ECO:0000256" key="20">
    <source>
        <dbReference type="ARBA" id="ARBA00082614"/>
    </source>
</evidence>
<dbReference type="Gene3D" id="3.90.550.10">
    <property type="entry name" value="Spore Coat Polysaccharide Biosynthesis Protein SpsA, Chain A"/>
    <property type="match status" value="1"/>
</dbReference>
<dbReference type="InterPro" id="IPR039528">
    <property type="entry name" value="DPM1-like"/>
</dbReference>
<keyword evidence="9" id="KW-0328">Glycosyltransferase</keyword>
<keyword evidence="10" id="KW-0808">Transferase</keyword>
<comment type="subcellular location">
    <subcellularLocation>
        <location evidence="5">Endomembrane system</location>
    </subcellularLocation>
    <subcellularLocation>
        <location evidence="4">Membrane</location>
        <topology evidence="4">Multi-pass membrane protein</topology>
    </subcellularLocation>
</comment>
<evidence type="ECO:0000256" key="3">
    <source>
        <dbReference type="ARBA" id="ARBA00001946"/>
    </source>
</evidence>
<gene>
    <name evidence="25" type="ORF">HJG54_00405</name>
</gene>
<dbReference type="InterPro" id="IPR001173">
    <property type="entry name" value="Glyco_trans_2-like"/>
</dbReference>
<comment type="cofactor">
    <cofactor evidence="2">
        <name>Mn(2+)</name>
        <dbReference type="ChEBI" id="CHEBI:29035"/>
    </cofactor>
</comment>
<keyword evidence="12" id="KW-0479">Metal-binding</keyword>
<evidence type="ECO:0000256" key="6">
    <source>
        <dbReference type="ARBA" id="ARBA00004922"/>
    </source>
</evidence>
<accession>A0AA96WAU0</accession>
<dbReference type="GO" id="GO:0000271">
    <property type="term" value="P:polysaccharide biosynthetic process"/>
    <property type="evidence" value="ECO:0007669"/>
    <property type="project" value="InterPro"/>
</dbReference>
<evidence type="ECO:0000256" key="17">
    <source>
        <dbReference type="ARBA" id="ARBA00053724"/>
    </source>
</evidence>
<evidence type="ECO:0000256" key="4">
    <source>
        <dbReference type="ARBA" id="ARBA00004141"/>
    </source>
</evidence>
<keyword evidence="16" id="KW-0464">Manganese</keyword>
<evidence type="ECO:0000256" key="15">
    <source>
        <dbReference type="ARBA" id="ARBA00023136"/>
    </source>
</evidence>
<evidence type="ECO:0000256" key="2">
    <source>
        <dbReference type="ARBA" id="ARBA00001936"/>
    </source>
</evidence>
<evidence type="ECO:0000256" key="11">
    <source>
        <dbReference type="ARBA" id="ARBA00022692"/>
    </source>
</evidence>
<dbReference type="GO" id="GO:0012505">
    <property type="term" value="C:endomembrane system"/>
    <property type="evidence" value="ECO:0007669"/>
    <property type="project" value="UniProtKB-SubCell"/>
</dbReference>
<dbReference type="EC" id="2.4.1.83" evidence="8"/>
<comment type="pathway">
    <text evidence="6">Protein modification; protein glycosylation.</text>
</comment>
<evidence type="ECO:0000256" key="19">
    <source>
        <dbReference type="ARBA" id="ARBA00082336"/>
    </source>
</evidence>
<dbReference type="InterPro" id="IPR029044">
    <property type="entry name" value="Nucleotide-diphossugar_trans"/>
</dbReference>
<comment type="cofactor">
    <cofactor evidence="3">
        <name>Mg(2+)</name>
        <dbReference type="ChEBI" id="CHEBI:18420"/>
    </cofactor>
</comment>
<evidence type="ECO:0000256" key="12">
    <source>
        <dbReference type="ARBA" id="ARBA00022723"/>
    </source>
</evidence>
<dbReference type="RefSeq" id="WP_316432716.1">
    <property type="nucleotide sequence ID" value="NZ_CP053586.1"/>
</dbReference>
<comment type="function">
    <text evidence="17">Transfers mannose from GDP-mannose to dolichol monophosphate to form dolichol phosphate mannose (Dol-P-Man) which is the mannosyl donor in pathways leading to N-glycosylation, glycosyl phosphatidylinositol membrane anchoring, and O-mannosylation of proteins.</text>
</comment>
<feature type="domain" description="GtrA/DPMS transmembrane" evidence="24">
    <location>
        <begin position="301"/>
        <end position="423"/>
    </location>
</feature>
<feature type="domain" description="Glycosyltransferase 2-like" evidence="23">
    <location>
        <begin position="54"/>
        <end position="220"/>
    </location>
</feature>
<feature type="transmembrane region" description="Helical" evidence="22">
    <location>
        <begin position="401"/>
        <end position="420"/>
    </location>
</feature>
<dbReference type="GO" id="GO:0004582">
    <property type="term" value="F:dolichyl-phosphate beta-D-mannosyltransferase activity"/>
    <property type="evidence" value="ECO:0007669"/>
    <property type="project" value="UniProtKB-EC"/>
</dbReference>
<dbReference type="GO" id="GO:0016020">
    <property type="term" value="C:membrane"/>
    <property type="evidence" value="ECO:0007669"/>
    <property type="project" value="UniProtKB-SubCell"/>
</dbReference>
<dbReference type="PANTHER" id="PTHR43398:SF1">
    <property type="entry name" value="DOLICHOL-PHOSPHATE MANNOSYLTRANSFERASE SUBUNIT 1"/>
    <property type="match status" value="1"/>
</dbReference>
<keyword evidence="14 22" id="KW-1133">Transmembrane helix</keyword>
<dbReference type="AlphaFoldDB" id="A0AA96WAU0"/>
<organism evidence="25">
    <name type="scientific">Leptolyngbya sp. NK1-12</name>
    <dbReference type="NCBI Taxonomy" id="2547451"/>
    <lineage>
        <taxon>Bacteria</taxon>
        <taxon>Bacillati</taxon>
        <taxon>Cyanobacteriota</taxon>
        <taxon>Cyanophyceae</taxon>
        <taxon>Leptolyngbyales</taxon>
        <taxon>Leptolyngbyaceae</taxon>
        <taxon>Leptolyngbya group</taxon>
        <taxon>Leptolyngbya</taxon>
    </lineage>
</organism>
<comment type="similarity">
    <text evidence="7">Belongs to the glycosyltransferase 2 family.</text>
</comment>
<dbReference type="FunFam" id="3.90.550.10:FF:000119">
    <property type="entry name" value="Dolichol-phosphate mannosyltransferase subunit 1"/>
    <property type="match status" value="1"/>
</dbReference>
<evidence type="ECO:0000256" key="21">
    <source>
        <dbReference type="ARBA" id="ARBA00083744"/>
    </source>
</evidence>
<evidence type="ECO:0000256" key="10">
    <source>
        <dbReference type="ARBA" id="ARBA00022679"/>
    </source>
</evidence>
<dbReference type="EMBL" id="CP053586">
    <property type="protein sequence ID" value="WNZ21475.1"/>
    <property type="molecule type" value="Genomic_DNA"/>
</dbReference>
<reference evidence="25" key="1">
    <citation type="submission" date="2020-05" db="EMBL/GenBank/DDBJ databases">
        <authorList>
            <person name="Zhu T."/>
            <person name="Keshari N."/>
            <person name="Lu X."/>
        </authorList>
    </citation>
    <scope>NUCLEOTIDE SEQUENCE</scope>
    <source>
        <strain evidence="25">NK1-12</strain>
    </source>
</reference>
<evidence type="ECO:0000256" key="5">
    <source>
        <dbReference type="ARBA" id="ARBA00004308"/>
    </source>
</evidence>
<keyword evidence="15 22" id="KW-0472">Membrane</keyword>
<evidence type="ECO:0000256" key="18">
    <source>
        <dbReference type="ARBA" id="ARBA00074878"/>
    </source>
</evidence>
<evidence type="ECO:0000259" key="23">
    <source>
        <dbReference type="Pfam" id="PF00535"/>
    </source>
</evidence>
<dbReference type="InterPro" id="IPR007267">
    <property type="entry name" value="GtrA_DPMS_TM"/>
</dbReference>
<sequence>MTESSIFLIPPSGILRIPALTDHFQQSSQQSISEAIPQSIEQSISFNFAPITLSLVIPTYNEAKNIHRLVHQLASLLDQKLPKNYELIVVDDDSPDRTWEIAQTLVHEYPQLRVMRRQQERGLSTAVIRGWQVARGEVIGVIDGDLQHPPEVLLQLLAAIQGGADLAVASRHVEGGGVSDWSPTRRFLSRGAQFLGLLILPRVVGRVSDPMSGYFMLRRSAIAGQILSPVGYKILLEVIGRGNIETIAEVGYVFQERLEGESKVTWKQYVEYLRHLTRLRLSGKLSRLRQHLNWPIGRFMRFGLVGLSGVFVDMAVFYLLSDPDALNWGLTRSKIIAAEVAIINNFLWNDRWTFGDLSSQQRGWRKRIKRLVKFNLICLGGLVLNVLLLNLLFNAFGLNRYVANLIAIAAVTLWNFWLNLKLSWRVTDTQN</sequence>
<dbReference type="Pfam" id="PF04138">
    <property type="entry name" value="GtrA_DPMS_TM"/>
    <property type="match status" value="1"/>
</dbReference>
<evidence type="ECO:0000256" key="22">
    <source>
        <dbReference type="SAM" id="Phobius"/>
    </source>
</evidence>
<keyword evidence="11 22" id="KW-0812">Transmembrane</keyword>
<protein>
    <recommendedName>
        <fullName evidence="18">Dolichol-phosphate mannosyltransferase</fullName>
        <ecNumber evidence="8">2.4.1.83</ecNumber>
    </recommendedName>
    <alternativeName>
        <fullName evidence="20">Dolichol-phosphate mannose synthase</fullName>
    </alternativeName>
    <alternativeName>
        <fullName evidence="19">Dolichyl-phosphate beta-D-mannosyltransferase</fullName>
    </alternativeName>
    <alternativeName>
        <fullName evidence="21">Mannose-P-dolichol synthase</fullName>
    </alternativeName>
</protein>
<dbReference type="PANTHER" id="PTHR43398">
    <property type="entry name" value="DOLICHOL-PHOSPHATE MANNOSYLTRANSFERASE SUBUNIT 1"/>
    <property type="match status" value="1"/>
</dbReference>